<evidence type="ECO:0000313" key="4">
    <source>
        <dbReference type="Proteomes" id="UP000186465"/>
    </source>
</evidence>
<proteinExistence type="predicted"/>
<dbReference type="Pfam" id="PF13635">
    <property type="entry name" value="DUF4143"/>
    <property type="match status" value="1"/>
</dbReference>
<dbReference type="PANTHER" id="PTHR43566">
    <property type="entry name" value="CONSERVED PROTEIN"/>
    <property type="match status" value="1"/>
</dbReference>
<dbReference type="Proteomes" id="UP000186465">
    <property type="component" value="Unassembled WGS sequence"/>
</dbReference>
<accession>A0A1Q5PSN7</accession>
<dbReference type="InterPro" id="IPR041682">
    <property type="entry name" value="AAA_14"/>
</dbReference>
<name>A0A1Q5PSN7_9ACTO</name>
<feature type="domain" description="DUF4143" evidence="2">
    <location>
        <begin position="206"/>
        <end position="363"/>
    </location>
</feature>
<protein>
    <submittedName>
        <fullName evidence="3">AAA family ATPase</fullName>
    </submittedName>
</protein>
<keyword evidence="4" id="KW-1185">Reference proteome</keyword>
<dbReference type="Pfam" id="PF13173">
    <property type="entry name" value="AAA_14"/>
    <property type="match status" value="1"/>
</dbReference>
<gene>
    <name evidence="3" type="ORF">BM477_01095</name>
</gene>
<dbReference type="EMBL" id="MPDM01000001">
    <property type="protein sequence ID" value="OKL50587.1"/>
    <property type="molecule type" value="Genomic_DNA"/>
</dbReference>
<sequence>MKPYFPRLIDNRLQQELEAFGAVLITGPKWCGKTTTALNQAKSALFLQDPDERDQNLTLADIKPSALLEGENPRLIDEWQDAPQLWDAVRFSVDKRSESGLYILTGSTRVNESLIAHTGTGRISRLKMRTMSLYEAGDSTGEVSLSQLLAGEEPAGRSPHTIEDIANLIVGGGWPSSVGKPQEVKQRQVAGYCEAIVDTDVYAADGDIRDSQKLSYVLRSYSRHISTQATIKTITSDVSNNYDSIYRETVSKYLTALRSIFVIEDLPAWSPALRSKTTVAASSTRHFTDPAIAAYFLDANPADLLNDLHTMGLLFESLVVRDLRAYAQTLEAKVYHYRDHGGLEADAILHFKDGQWAAFEVKLGNRAVDEGAKNLVKLASRIDQESMNSPAFLAVITGGGYAYRREDGVYVIPIGCLRN</sequence>
<evidence type="ECO:0000259" key="1">
    <source>
        <dbReference type="Pfam" id="PF13173"/>
    </source>
</evidence>
<evidence type="ECO:0000259" key="2">
    <source>
        <dbReference type="Pfam" id="PF13635"/>
    </source>
</evidence>
<dbReference type="PANTHER" id="PTHR43566:SF2">
    <property type="entry name" value="DUF4143 DOMAIN-CONTAINING PROTEIN"/>
    <property type="match status" value="1"/>
</dbReference>
<evidence type="ECO:0000313" key="3">
    <source>
        <dbReference type="EMBL" id="OKL50587.1"/>
    </source>
</evidence>
<dbReference type="OrthoDB" id="128089at2"/>
<reference evidence="4" key="1">
    <citation type="submission" date="2016-11" db="EMBL/GenBank/DDBJ databases">
        <title>Actinomyces gypaetusis sp. nov. isolated from Gypaetus barbatus in Qinghai Tibet Plateau China.</title>
        <authorList>
            <person name="Meng X."/>
        </authorList>
    </citation>
    <scope>NUCLEOTIDE SEQUENCE [LARGE SCALE GENOMIC DNA]</scope>
    <source>
        <strain evidence="4">DSM 15383</strain>
    </source>
</reference>
<dbReference type="RefSeq" id="WP_075360825.1">
    <property type="nucleotide sequence ID" value="NZ_MPDM01000001.1"/>
</dbReference>
<dbReference type="AlphaFoldDB" id="A0A1Q5PSN7"/>
<dbReference type="InterPro" id="IPR025420">
    <property type="entry name" value="DUF4143"/>
</dbReference>
<organism evidence="3 4">
    <name type="scientific">Boudabousia marimammalium</name>
    <dbReference type="NCBI Taxonomy" id="156892"/>
    <lineage>
        <taxon>Bacteria</taxon>
        <taxon>Bacillati</taxon>
        <taxon>Actinomycetota</taxon>
        <taxon>Actinomycetes</taxon>
        <taxon>Actinomycetales</taxon>
        <taxon>Actinomycetaceae</taxon>
        <taxon>Boudabousia</taxon>
    </lineage>
</organism>
<comment type="caution">
    <text evidence="3">The sequence shown here is derived from an EMBL/GenBank/DDBJ whole genome shotgun (WGS) entry which is preliminary data.</text>
</comment>
<feature type="domain" description="AAA" evidence="1">
    <location>
        <begin position="22"/>
        <end position="135"/>
    </location>
</feature>